<evidence type="ECO:0008006" key="4">
    <source>
        <dbReference type="Google" id="ProtNLM"/>
    </source>
</evidence>
<evidence type="ECO:0000256" key="1">
    <source>
        <dbReference type="SAM" id="Phobius"/>
    </source>
</evidence>
<reference evidence="2" key="1">
    <citation type="submission" date="2022-07" db="EMBL/GenBank/DDBJ databases">
        <title>Bombella genomes.</title>
        <authorList>
            <person name="Harer L."/>
            <person name="Styblova S."/>
            <person name="Ehrmann M."/>
        </authorList>
    </citation>
    <scope>NUCLEOTIDE SEQUENCE</scope>
    <source>
        <strain evidence="2">TMW 2.2543</strain>
    </source>
</reference>
<keyword evidence="3" id="KW-1185">Reference proteome</keyword>
<feature type="transmembrane region" description="Helical" evidence="1">
    <location>
        <begin position="6"/>
        <end position="25"/>
    </location>
</feature>
<organism evidence="2 3">
    <name type="scientific">Bombella pluederhausensis</name>
    <dbReference type="NCBI Taxonomy" id="2967336"/>
    <lineage>
        <taxon>Bacteria</taxon>
        <taxon>Pseudomonadati</taxon>
        <taxon>Pseudomonadota</taxon>
        <taxon>Alphaproteobacteria</taxon>
        <taxon>Acetobacterales</taxon>
        <taxon>Acetobacteraceae</taxon>
        <taxon>Bombella</taxon>
    </lineage>
</organism>
<evidence type="ECO:0000313" key="3">
    <source>
        <dbReference type="Proteomes" id="UP001165576"/>
    </source>
</evidence>
<keyword evidence="1" id="KW-1133">Transmembrane helix</keyword>
<accession>A0ABT3WJZ6</accession>
<sequence length="60" mass="7137">MAALLTELLIVSLMIFALVTLIRSYNGRKRRIQELEKELDWYRRAAMQRNVPPYPDDMAR</sequence>
<keyword evidence="1" id="KW-0812">Transmembrane</keyword>
<dbReference type="RefSeq" id="WP_266116636.1">
    <property type="nucleotide sequence ID" value="NZ_JANIDY010000002.1"/>
</dbReference>
<proteinExistence type="predicted"/>
<keyword evidence="1" id="KW-0472">Membrane</keyword>
<dbReference type="Proteomes" id="UP001165576">
    <property type="component" value="Unassembled WGS sequence"/>
</dbReference>
<protein>
    <recommendedName>
        <fullName evidence="4">Type II secretion system protein</fullName>
    </recommendedName>
</protein>
<gene>
    <name evidence="2" type="ORF">NQF86_05525</name>
</gene>
<comment type="caution">
    <text evidence="2">The sequence shown here is derived from an EMBL/GenBank/DDBJ whole genome shotgun (WGS) entry which is preliminary data.</text>
</comment>
<dbReference type="EMBL" id="JANIDY010000002">
    <property type="protein sequence ID" value="MCX5618122.1"/>
    <property type="molecule type" value="Genomic_DNA"/>
</dbReference>
<name>A0ABT3WJZ6_9PROT</name>
<evidence type="ECO:0000313" key="2">
    <source>
        <dbReference type="EMBL" id="MCX5618122.1"/>
    </source>
</evidence>